<evidence type="ECO:0000256" key="2">
    <source>
        <dbReference type="ARBA" id="ARBA00022801"/>
    </source>
</evidence>
<dbReference type="GO" id="GO:0046872">
    <property type="term" value="F:metal ion binding"/>
    <property type="evidence" value="ECO:0007669"/>
    <property type="project" value="UniProtKB-KW"/>
</dbReference>
<keyword evidence="3" id="KW-0472">Membrane</keyword>
<keyword evidence="2" id="KW-0378">Hydrolase</keyword>
<dbReference type="AlphaFoldDB" id="A0A7X0LX65"/>
<dbReference type="InterPro" id="IPR004843">
    <property type="entry name" value="Calcineurin-like_PHP"/>
</dbReference>
<dbReference type="InterPro" id="IPR029052">
    <property type="entry name" value="Metallo-depent_PP-like"/>
</dbReference>
<keyword evidence="3" id="KW-0812">Transmembrane</keyword>
<feature type="domain" description="Calcineurin-like phosphoesterase" evidence="4">
    <location>
        <begin position="50"/>
        <end position="225"/>
    </location>
</feature>
<keyword evidence="1" id="KW-0479">Metal-binding</keyword>
<dbReference type="EMBL" id="JACHGK010000031">
    <property type="protein sequence ID" value="MBB6447851.1"/>
    <property type="molecule type" value="Genomic_DNA"/>
</dbReference>
<dbReference type="Gene3D" id="3.60.21.10">
    <property type="match status" value="1"/>
</dbReference>
<gene>
    <name evidence="5" type="ORF">HNR53_004562</name>
</gene>
<dbReference type="GO" id="GO:0009245">
    <property type="term" value="P:lipid A biosynthetic process"/>
    <property type="evidence" value="ECO:0007669"/>
    <property type="project" value="TreeGrafter"/>
</dbReference>
<dbReference type="GO" id="GO:0016020">
    <property type="term" value="C:membrane"/>
    <property type="evidence" value="ECO:0007669"/>
    <property type="project" value="GOC"/>
</dbReference>
<evidence type="ECO:0000313" key="6">
    <source>
        <dbReference type="Proteomes" id="UP000531594"/>
    </source>
</evidence>
<organism evidence="5 6">
    <name type="scientific">Bacillus benzoevorans</name>
    <dbReference type="NCBI Taxonomy" id="1456"/>
    <lineage>
        <taxon>Bacteria</taxon>
        <taxon>Bacillati</taxon>
        <taxon>Bacillota</taxon>
        <taxon>Bacilli</taxon>
        <taxon>Bacillales</taxon>
        <taxon>Bacillaceae</taxon>
        <taxon>Bacillus</taxon>
    </lineage>
</organism>
<dbReference type="Pfam" id="PF00149">
    <property type="entry name" value="Metallophos"/>
    <property type="match status" value="1"/>
</dbReference>
<dbReference type="PANTHER" id="PTHR31302">
    <property type="entry name" value="TRANSMEMBRANE PROTEIN WITH METALLOPHOSPHOESTERASE DOMAIN-RELATED"/>
    <property type="match status" value="1"/>
</dbReference>
<name>A0A7X0LX65_9BACI</name>
<reference evidence="5 6" key="1">
    <citation type="submission" date="2020-08" db="EMBL/GenBank/DDBJ databases">
        <title>Genomic Encyclopedia of Type Strains, Phase IV (KMG-IV): sequencing the most valuable type-strain genomes for metagenomic binning, comparative biology and taxonomic classification.</title>
        <authorList>
            <person name="Goeker M."/>
        </authorList>
    </citation>
    <scope>NUCLEOTIDE SEQUENCE [LARGE SCALE GENOMIC DNA]</scope>
    <source>
        <strain evidence="5 6">DSM 5391</strain>
    </source>
</reference>
<keyword evidence="6" id="KW-1185">Reference proteome</keyword>
<sequence>MMIKKSGKILIITFSILICLIVYYFLQLNWISVSNESVRLEDLPKEFDGFKIVQLSDLHNKEFGEENKRLVNKINKIKPDIIVITGDMLNNSHDIANNGEILINLITNLNDNYPIYYATGEHEEGLYYEDRNKYQKEGTKEAYERKLSILGVTVLNDEQTTITRQDSKINLYGLKEHLSGDIQIEERLGKPNEAEVNILLSHRPFYFSEYADWGADIVFSGDTHGGMMHLPIIGGIFSTEGLFPEYDGGLFHKENSVMVLSRGLGNNPIPLRINNRPEIMTITLKK</sequence>
<feature type="transmembrane region" description="Helical" evidence="3">
    <location>
        <begin position="9"/>
        <end position="26"/>
    </location>
</feature>
<dbReference type="SUPFAM" id="SSF56300">
    <property type="entry name" value="Metallo-dependent phosphatases"/>
    <property type="match status" value="1"/>
</dbReference>
<accession>A0A7X0LX65</accession>
<evidence type="ECO:0000259" key="4">
    <source>
        <dbReference type="Pfam" id="PF00149"/>
    </source>
</evidence>
<keyword evidence="3" id="KW-1133">Transmembrane helix</keyword>
<comment type="caution">
    <text evidence="5">The sequence shown here is derived from an EMBL/GenBank/DDBJ whole genome shotgun (WGS) entry which is preliminary data.</text>
</comment>
<dbReference type="RefSeq" id="WP_184530195.1">
    <property type="nucleotide sequence ID" value="NZ_JACHGK010000031.1"/>
</dbReference>
<evidence type="ECO:0000256" key="1">
    <source>
        <dbReference type="ARBA" id="ARBA00022723"/>
    </source>
</evidence>
<dbReference type="CDD" id="cd07385">
    <property type="entry name" value="MPP_YkuE_C"/>
    <property type="match status" value="1"/>
</dbReference>
<dbReference type="GO" id="GO:0008758">
    <property type="term" value="F:UDP-2,3-diacylglucosamine hydrolase activity"/>
    <property type="evidence" value="ECO:0007669"/>
    <property type="project" value="TreeGrafter"/>
</dbReference>
<dbReference type="InterPro" id="IPR051158">
    <property type="entry name" value="Metallophosphoesterase_sf"/>
</dbReference>
<proteinExistence type="predicted"/>
<dbReference type="Proteomes" id="UP000531594">
    <property type="component" value="Unassembled WGS sequence"/>
</dbReference>
<dbReference type="PANTHER" id="PTHR31302:SF31">
    <property type="entry name" value="PHOSPHODIESTERASE YAEI"/>
    <property type="match status" value="1"/>
</dbReference>
<evidence type="ECO:0000313" key="5">
    <source>
        <dbReference type="EMBL" id="MBB6447851.1"/>
    </source>
</evidence>
<evidence type="ECO:0000256" key="3">
    <source>
        <dbReference type="SAM" id="Phobius"/>
    </source>
</evidence>
<protein>
    <recommendedName>
        <fullName evidence="4">Calcineurin-like phosphoesterase domain-containing protein</fullName>
    </recommendedName>
</protein>